<keyword evidence="2" id="KW-0734">Signal transduction inhibitor</keyword>
<evidence type="ECO:0000256" key="6">
    <source>
        <dbReference type="PROSITE-ProRule" id="PRU00175"/>
    </source>
</evidence>
<keyword evidence="5" id="KW-0862">Zinc</keyword>
<feature type="non-terminal residue" evidence="9">
    <location>
        <position position="1"/>
    </location>
</feature>
<keyword evidence="4 6" id="KW-0863">Zinc-finger</keyword>
<evidence type="ECO:0000256" key="5">
    <source>
        <dbReference type="ARBA" id="ARBA00022833"/>
    </source>
</evidence>
<organism evidence="9 10">
    <name type="scientific">Atractosteus spatula</name>
    <name type="common">Alligator gar</name>
    <name type="synonym">Lepisosteus spatula</name>
    <dbReference type="NCBI Taxonomy" id="7917"/>
    <lineage>
        <taxon>Eukaryota</taxon>
        <taxon>Metazoa</taxon>
        <taxon>Chordata</taxon>
        <taxon>Craniata</taxon>
        <taxon>Vertebrata</taxon>
        <taxon>Euteleostomi</taxon>
        <taxon>Actinopterygii</taxon>
        <taxon>Neopterygii</taxon>
        <taxon>Holostei</taxon>
        <taxon>Semionotiformes</taxon>
        <taxon>Lepisosteidae</taxon>
        <taxon>Atractosteus</taxon>
    </lineage>
</organism>
<feature type="transmembrane region" description="Helical" evidence="7">
    <location>
        <begin position="179"/>
        <end position="200"/>
    </location>
</feature>
<evidence type="ECO:0000256" key="2">
    <source>
        <dbReference type="ARBA" id="ARBA00022700"/>
    </source>
</evidence>
<dbReference type="InterPro" id="IPR001841">
    <property type="entry name" value="Znf_RING"/>
</dbReference>
<dbReference type="PANTHER" id="PTHR21029">
    <property type="entry name" value="R-SEVEN BINDING PROTEIN (R7BP) HOMOLOG"/>
    <property type="match status" value="1"/>
</dbReference>
<evidence type="ECO:0000256" key="1">
    <source>
        <dbReference type="ARBA" id="ARBA00007457"/>
    </source>
</evidence>
<reference evidence="9" key="1">
    <citation type="journal article" date="2021" name="Cell">
        <title>Tracing the genetic footprints of vertebrate landing in non-teleost ray-finned fishes.</title>
        <authorList>
            <person name="Bi X."/>
            <person name="Wang K."/>
            <person name="Yang L."/>
            <person name="Pan H."/>
            <person name="Jiang H."/>
            <person name="Wei Q."/>
            <person name="Fang M."/>
            <person name="Yu H."/>
            <person name="Zhu C."/>
            <person name="Cai Y."/>
            <person name="He Y."/>
            <person name="Gan X."/>
            <person name="Zeng H."/>
            <person name="Yu D."/>
            <person name="Zhu Y."/>
            <person name="Jiang H."/>
            <person name="Qiu Q."/>
            <person name="Yang H."/>
            <person name="Zhang Y.E."/>
            <person name="Wang W."/>
            <person name="Zhu M."/>
            <person name="He S."/>
            <person name="Zhang G."/>
        </authorList>
    </citation>
    <scope>NUCLEOTIDE SEQUENCE</scope>
    <source>
        <strain evidence="9">Allg_001</strain>
    </source>
</reference>
<keyword evidence="3" id="KW-0479">Metal-binding</keyword>
<dbReference type="Gene3D" id="3.30.40.10">
    <property type="entry name" value="Zinc/RING finger domain, C3HC4 (zinc finger)"/>
    <property type="match status" value="1"/>
</dbReference>
<name>A0A8J7P3K0_ATRSP</name>
<dbReference type="AlphaFoldDB" id="A0A8J7P3K0"/>
<gene>
    <name evidence="9" type="primary">Rnf182_3</name>
    <name evidence="9" type="ORF">GTO95_0000314</name>
</gene>
<dbReference type="Proteomes" id="UP000736164">
    <property type="component" value="Unassembled WGS sequence"/>
</dbReference>
<dbReference type="InterPro" id="IPR047986">
    <property type="entry name" value="RNF182_RING-HC"/>
</dbReference>
<dbReference type="CDD" id="cd16555">
    <property type="entry name" value="RING-HC_RNF182"/>
    <property type="match status" value="1"/>
</dbReference>
<dbReference type="InterPro" id="IPR017907">
    <property type="entry name" value="Znf_RING_CS"/>
</dbReference>
<dbReference type="SMART" id="SM00184">
    <property type="entry name" value="RING"/>
    <property type="match status" value="1"/>
</dbReference>
<dbReference type="InterPro" id="IPR026512">
    <property type="entry name" value="RGS7BP/RGS9BP"/>
</dbReference>
<dbReference type="EMBL" id="JAAWVO010071376">
    <property type="protein sequence ID" value="MBN3324665.1"/>
    <property type="molecule type" value="Genomic_DNA"/>
</dbReference>
<keyword evidence="7" id="KW-0472">Membrane</keyword>
<evidence type="ECO:0000259" key="8">
    <source>
        <dbReference type="PROSITE" id="PS50089"/>
    </source>
</evidence>
<proteinExistence type="inferred from homology"/>
<feature type="non-terminal residue" evidence="9">
    <location>
        <position position="432"/>
    </location>
</feature>
<keyword evidence="10" id="KW-1185">Reference proteome</keyword>
<evidence type="ECO:0000313" key="9">
    <source>
        <dbReference type="EMBL" id="MBN3324665.1"/>
    </source>
</evidence>
<comment type="caution">
    <text evidence="9">The sequence shown here is derived from an EMBL/GenBank/DDBJ whole genome shotgun (WGS) entry which is preliminary data.</text>
</comment>
<evidence type="ECO:0000256" key="3">
    <source>
        <dbReference type="ARBA" id="ARBA00022723"/>
    </source>
</evidence>
<keyword evidence="9" id="KW-0436">Ligase</keyword>
<evidence type="ECO:0000313" key="10">
    <source>
        <dbReference type="Proteomes" id="UP000736164"/>
    </source>
</evidence>
<evidence type="ECO:0000256" key="7">
    <source>
        <dbReference type="SAM" id="Phobius"/>
    </source>
</evidence>
<protein>
    <submittedName>
        <fullName evidence="9">RN182 ligase</fullName>
    </submittedName>
</protein>
<dbReference type="InterPro" id="IPR013083">
    <property type="entry name" value="Znf_RING/FYVE/PHD"/>
</dbReference>
<comment type="similarity">
    <text evidence="1">Belongs to the RGS7BP/RGS9BP family.</text>
</comment>
<keyword evidence="7" id="KW-0812">Transmembrane</keyword>
<dbReference type="GO" id="GO:0009968">
    <property type="term" value="P:negative regulation of signal transduction"/>
    <property type="evidence" value="ECO:0007669"/>
    <property type="project" value="UniProtKB-KW"/>
</dbReference>
<keyword evidence="7" id="KW-1133">Transmembrane helix</keyword>
<dbReference type="GO" id="GO:0016874">
    <property type="term" value="F:ligase activity"/>
    <property type="evidence" value="ECO:0007669"/>
    <property type="project" value="UniProtKB-KW"/>
</dbReference>
<accession>A0A8J7P3K0</accession>
<dbReference type="GO" id="GO:0008270">
    <property type="term" value="F:zinc ion binding"/>
    <property type="evidence" value="ECO:0007669"/>
    <property type="project" value="UniProtKB-KW"/>
</dbReference>
<dbReference type="SUPFAM" id="SSF57850">
    <property type="entry name" value="RING/U-box"/>
    <property type="match status" value="1"/>
</dbReference>
<feature type="transmembrane region" description="Helical" evidence="7">
    <location>
        <begin position="408"/>
        <end position="431"/>
    </location>
</feature>
<dbReference type="PROSITE" id="PS00518">
    <property type="entry name" value="ZF_RING_1"/>
    <property type="match status" value="1"/>
</dbReference>
<sequence length="432" mass="47804">MVDNYCAEELECKICYCHYNLGNRRPKVLQCCHRLCAKCLVKILDLGESPPNAIVCPFCRYPTSLPEEAEGSLPDDYNIVQALTFRVKNKRNVHDGSTELLLSPKRLSSFVSPSSCSSSNCLVITIVDAQPEAPLQPQSSASPIVEEYRSSSFDSIASVSRRWTVWNCASMLCQTSARILVWMLGLLYFSSLPLGVYLLIAQRTTVGVILVVACYRHLAASVGGSTDSSNLRDELRRTREKAQDLAVKNRSKLTASLRDKSLPKEERAEMERLWVVFSSCLELFHSDMCKVFEMGQTFSLSSKSDPFVQTGMSGGTSDVAARALSLQTLTHDENLPSIDRLEQNDLEAEIAKVDKMIDNMEMKVNVLRWTVEAKSPLYADPLSTDTSSVALLSLDEEDGGRCCDRSQLFVSVVLCGVAMVAVVLSVCVVYLT</sequence>
<feature type="domain" description="RING-type" evidence="8">
    <location>
        <begin position="12"/>
        <end position="60"/>
    </location>
</feature>
<dbReference type="PROSITE" id="PS50089">
    <property type="entry name" value="ZF_RING_2"/>
    <property type="match status" value="1"/>
</dbReference>
<evidence type="ECO:0000256" key="4">
    <source>
        <dbReference type="ARBA" id="ARBA00022771"/>
    </source>
</evidence>